<dbReference type="InterPro" id="IPR055566">
    <property type="entry name" value="ARM_LIN"/>
</dbReference>
<dbReference type="Gene3D" id="2.130.10.10">
    <property type="entry name" value="YVTN repeat-like/Quinoprotein amine dehydrogenase"/>
    <property type="match status" value="2"/>
</dbReference>
<feature type="region of interest" description="Disordered" evidence="6">
    <location>
        <begin position="1"/>
        <end position="35"/>
    </location>
</feature>
<evidence type="ECO:0000256" key="4">
    <source>
        <dbReference type="ARBA" id="ARBA00022679"/>
    </source>
</evidence>
<feature type="compositionally biased region" description="Basic and acidic residues" evidence="6">
    <location>
        <begin position="332"/>
        <end position="342"/>
    </location>
</feature>
<dbReference type="InterPro" id="IPR016024">
    <property type="entry name" value="ARM-type_fold"/>
</dbReference>
<gene>
    <name evidence="8" type="ORF">Taro_008779</name>
</gene>
<comment type="catalytic activity">
    <reaction evidence="1">
        <text>S-ubiquitinyl-[E2 ubiquitin-conjugating enzyme]-L-cysteine + [acceptor protein]-L-lysine = [E2 ubiquitin-conjugating enzyme]-L-cysteine + N(6)-ubiquitinyl-[acceptor protein]-L-lysine.</text>
        <dbReference type="EC" id="2.3.2.27"/>
    </reaction>
</comment>
<keyword evidence="4" id="KW-0808">Transferase</keyword>
<dbReference type="InterPro" id="IPR013083">
    <property type="entry name" value="Znf_RING/FYVE/PHD"/>
</dbReference>
<sequence>MGQSKKHVTNNLKRPPSQHHNPEREQRMAMAGKDPPPFVPSLVAGFLRDRLAHHDRRLRHKDQCAERLAAGAGASVPYPDQAVLANLDWGIDALEDAISTSNPEARLARLDHAERMLRVCAMLDPTLATAGVPNSYLCAWAHLHLGYLWALRARDGSVSDASRRSACHIFEMFAVDPFFSRVDFAPELWEALFLPRMDSIVGWYSEARYRVLREAFPEFADLSSASTVGDSCSNPLFDESLVLSLRPDEADKLRELETAYGHYLDDNTRLYAKHYLDCLSRDSAPHGKKGTRSMTPIDELPVTPSCELRRSIPDYVKFGPILPVSAGFPSLPREKQKDEKNEGAASKAALFVENEERNYPRGTDVPTDPDNFLIDSDIRDSKFIDRNATKSNENDRNGSRIRSSREKYDSGSPSITSHVDSMEAPPKSSLYKDSDRAPEKLVRLSSTRIRDSSPKVSSAKPMTKSESLSHLLSGDSGTSSEYISVTSMGSDDGKSIKNSSSGMVVRTLTTNQDRENVKEETQSTASVPLFAKLTQRRPPEDFVCPITGQLFNDPVTLETGQTYERRAIHEWLNRGNITCPITCQPLSTTILPKTNYVLKRLITSWRDRHPDLAQETPDSGTPQSAYLSPMCFGGLSNPEDSPTIHHSPSPTADSAFEYGVRSKRFMQAAVSASPTRVTCQATTEAAISGLKPYVSCLCTSEDLQDLEAAVLAIARALWDTKASQANCVYLSEPAIVSSFMEILSMSVNRAVLRASIYVLSELILATGTVGEILMTVDSDLDCLATLLKNGLSESAVLIYLLEPASPRLSDFDLIPSLLQVISDECDQMDDFQFLIGPRDASIGILEQILLGEDKISQTKNVMNIISSDGLPALIKCLPRVEGKLHLLSILLICIRADRNCRISIAENVDLTPVLELFHGGSGSAKQMCVDFFYEIICVNRRTLRRQILQVMKDGGAFSTMHNLLLYLQVASMEQKPIVASILLQLDLLVEPQKMSIYREDSIDAFIEVLRQKDLPTCQTVALNVLSSLSGRFDAFGNSLTEARLLQVAGLELPCTSLGKESRTRLEEVASSEVMEEEETANSTWEKQVSFVVCNHDNGSIFKALEECSRSNSLELTRSCLVLSTWLVHMLDSLANIDTRAIARRCLLQHFISIFQTPRDLEDRVLAGLALKSFTSDQDALKELGMYGESICKPLRKLKRCSTAAAYALRALMNSPSIDMRQFFSFTKVDGIDSSMNGELLSLAYLRGQLFSSHSDGAIKVWNAGKRGRRLIQEVREHSKAVTSLSIQSSGDKLYSGSLDKTVRVWAIKMEEIQCLQVCDVKEAVLCLSANATLICFATQGTRVKYVQVYDGQNIQRSINLSKNIKCLAMMEGHLYCGCTDHTIQEVDLHKLTSTTLFSGVKRLLGKQTINSLFIDSGVLYAGGSSVDGTAGKAFLLSDKSAIGSFSTALEITSIAVDSELVFTGTKCGTVEVWSRERLAWITSIKANGTNAKITSLAVDSEGDMLFAGSSDGRIRVPRISRSIEGY</sequence>
<proteinExistence type="predicted"/>
<dbReference type="GO" id="GO:0016567">
    <property type="term" value="P:protein ubiquitination"/>
    <property type="evidence" value="ECO:0007669"/>
    <property type="project" value="UniProtKB-UniPathway"/>
</dbReference>
<feature type="compositionally biased region" description="Basic and acidic residues" evidence="6">
    <location>
        <begin position="376"/>
        <end position="409"/>
    </location>
</feature>
<dbReference type="SUPFAM" id="SSF48371">
    <property type="entry name" value="ARM repeat"/>
    <property type="match status" value="1"/>
</dbReference>
<dbReference type="PANTHER" id="PTHR47446">
    <property type="entry name" value="RING-TYPE E3 UBIQUITIN TRANSFERASE"/>
    <property type="match status" value="1"/>
</dbReference>
<dbReference type="EMBL" id="NMUH01000296">
    <property type="protein sequence ID" value="MQL76382.1"/>
    <property type="molecule type" value="Genomic_DNA"/>
</dbReference>
<dbReference type="InterPro" id="IPR056512">
    <property type="entry name" value="LIN_N"/>
</dbReference>
<dbReference type="Pfam" id="PF00400">
    <property type="entry name" value="WD40"/>
    <property type="match status" value="2"/>
</dbReference>
<dbReference type="Pfam" id="PF23628">
    <property type="entry name" value="ARM_LIN_C"/>
    <property type="match status" value="1"/>
</dbReference>
<feature type="compositionally biased region" description="Basic and acidic residues" evidence="6">
    <location>
        <begin position="430"/>
        <end position="453"/>
    </location>
</feature>
<dbReference type="InterPro" id="IPR001680">
    <property type="entry name" value="WD40_rpt"/>
</dbReference>
<dbReference type="Pfam" id="PF04564">
    <property type="entry name" value="U-box"/>
    <property type="match status" value="1"/>
</dbReference>
<dbReference type="EC" id="2.3.2.27" evidence="3"/>
<feature type="region of interest" description="Disordered" evidence="6">
    <location>
        <begin position="327"/>
        <end position="479"/>
    </location>
</feature>
<dbReference type="PANTHER" id="PTHR47446:SF3">
    <property type="entry name" value="RING-TYPE E3 UBIQUITIN TRANSFERASE"/>
    <property type="match status" value="1"/>
</dbReference>
<dbReference type="SMART" id="SM00320">
    <property type="entry name" value="WD40"/>
    <property type="match status" value="5"/>
</dbReference>
<evidence type="ECO:0000256" key="6">
    <source>
        <dbReference type="SAM" id="MobiDB-lite"/>
    </source>
</evidence>
<name>A0A843TUM5_COLES</name>
<dbReference type="CDD" id="cd16664">
    <property type="entry name" value="RING-Ubox_PUB"/>
    <property type="match status" value="1"/>
</dbReference>
<comment type="caution">
    <text evidence="8">The sequence shown here is derived from an EMBL/GenBank/DDBJ whole genome shotgun (WGS) entry which is preliminary data.</text>
</comment>
<dbReference type="InterPro" id="IPR052858">
    <property type="entry name" value="E3_ubiquitin-ligase_LIN"/>
</dbReference>
<keyword evidence="5" id="KW-0853">WD repeat</keyword>
<dbReference type="SUPFAM" id="SSF57850">
    <property type="entry name" value="RING/U-box"/>
    <property type="match status" value="1"/>
</dbReference>
<dbReference type="InterPro" id="IPR003613">
    <property type="entry name" value="Ubox_domain"/>
</dbReference>
<dbReference type="OrthoDB" id="6252103at2759"/>
<keyword evidence="9" id="KW-1185">Reference proteome</keyword>
<dbReference type="Gene3D" id="3.30.40.10">
    <property type="entry name" value="Zinc/RING finger domain, C3HC4 (zinc finger)"/>
    <property type="match status" value="1"/>
</dbReference>
<dbReference type="InterPro" id="IPR045210">
    <property type="entry name" value="RING-Ubox_PUB"/>
</dbReference>
<organism evidence="8 9">
    <name type="scientific">Colocasia esculenta</name>
    <name type="common">Wild taro</name>
    <name type="synonym">Arum esculentum</name>
    <dbReference type="NCBI Taxonomy" id="4460"/>
    <lineage>
        <taxon>Eukaryota</taxon>
        <taxon>Viridiplantae</taxon>
        <taxon>Streptophyta</taxon>
        <taxon>Embryophyta</taxon>
        <taxon>Tracheophyta</taxon>
        <taxon>Spermatophyta</taxon>
        <taxon>Magnoliopsida</taxon>
        <taxon>Liliopsida</taxon>
        <taxon>Araceae</taxon>
        <taxon>Aroideae</taxon>
        <taxon>Colocasieae</taxon>
        <taxon>Colocasia</taxon>
    </lineage>
</organism>
<evidence type="ECO:0000256" key="5">
    <source>
        <dbReference type="PROSITE-ProRule" id="PRU00221"/>
    </source>
</evidence>
<feature type="domain" description="U-box" evidence="7">
    <location>
        <begin position="537"/>
        <end position="612"/>
    </location>
</feature>
<dbReference type="InterPro" id="IPR056514">
    <property type="entry name" value="ARM_LIN_2nd"/>
</dbReference>
<dbReference type="PROSITE" id="PS51698">
    <property type="entry name" value="U_BOX"/>
    <property type="match status" value="1"/>
</dbReference>
<dbReference type="PROSITE" id="PS50082">
    <property type="entry name" value="WD_REPEATS_2"/>
    <property type="match status" value="1"/>
</dbReference>
<evidence type="ECO:0000256" key="3">
    <source>
        <dbReference type="ARBA" id="ARBA00012483"/>
    </source>
</evidence>
<dbReference type="InterPro" id="IPR015943">
    <property type="entry name" value="WD40/YVTN_repeat-like_dom_sf"/>
</dbReference>
<feature type="compositionally biased region" description="Polar residues" evidence="6">
    <location>
        <begin position="464"/>
        <end position="479"/>
    </location>
</feature>
<dbReference type="InterPro" id="IPR036322">
    <property type="entry name" value="WD40_repeat_dom_sf"/>
</dbReference>
<feature type="repeat" description="WD" evidence="5">
    <location>
        <begin position="1274"/>
        <end position="1308"/>
    </location>
</feature>
<dbReference type="SUPFAM" id="SSF50978">
    <property type="entry name" value="WD40 repeat-like"/>
    <property type="match status" value="1"/>
</dbReference>
<dbReference type="SMART" id="SM00504">
    <property type="entry name" value="Ubox"/>
    <property type="match status" value="1"/>
</dbReference>
<comment type="pathway">
    <text evidence="2">Protein modification; protein ubiquitination.</text>
</comment>
<dbReference type="Proteomes" id="UP000652761">
    <property type="component" value="Unassembled WGS sequence"/>
</dbReference>
<reference evidence="8" key="1">
    <citation type="submission" date="2017-07" db="EMBL/GenBank/DDBJ databases">
        <title>Taro Niue Genome Assembly and Annotation.</title>
        <authorList>
            <person name="Atibalentja N."/>
            <person name="Keating K."/>
            <person name="Fields C.J."/>
        </authorList>
    </citation>
    <scope>NUCLEOTIDE SEQUENCE</scope>
    <source>
        <strain evidence="8">Niue_2</strain>
        <tissue evidence="8">Leaf</tissue>
    </source>
</reference>
<dbReference type="GO" id="GO:0061630">
    <property type="term" value="F:ubiquitin protein ligase activity"/>
    <property type="evidence" value="ECO:0007669"/>
    <property type="project" value="UniProtKB-EC"/>
</dbReference>
<evidence type="ECO:0000256" key="2">
    <source>
        <dbReference type="ARBA" id="ARBA00004906"/>
    </source>
</evidence>
<dbReference type="PROSITE" id="PS50294">
    <property type="entry name" value="WD_REPEATS_REGION"/>
    <property type="match status" value="1"/>
</dbReference>
<dbReference type="Pfam" id="PF23568">
    <property type="entry name" value="ARM_LIN"/>
    <property type="match status" value="1"/>
</dbReference>
<evidence type="ECO:0000256" key="1">
    <source>
        <dbReference type="ARBA" id="ARBA00000900"/>
    </source>
</evidence>
<dbReference type="UniPathway" id="UPA00143"/>
<dbReference type="Pfam" id="PF23654">
    <property type="entry name" value="ARM_LIN_2nd"/>
    <property type="match status" value="1"/>
</dbReference>
<evidence type="ECO:0000313" key="9">
    <source>
        <dbReference type="Proteomes" id="UP000652761"/>
    </source>
</evidence>
<evidence type="ECO:0000259" key="7">
    <source>
        <dbReference type="PROSITE" id="PS51698"/>
    </source>
</evidence>
<evidence type="ECO:0000313" key="8">
    <source>
        <dbReference type="EMBL" id="MQL76382.1"/>
    </source>
</evidence>
<accession>A0A843TUM5</accession>
<protein>
    <recommendedName>
        <fullName evidence="3">RING-type E3 ubiquitin transferase</fullName>
        <ecNumber evidence="3">2.3.2.27</ecNumber>
    </recommendedName>
</protein>